<feature type="domain" description="Fibronectin type III-like" evidence="3">
    <location>
        <begin position="62"/>
        <end position="133"/>
    </location>
</feature>
<dbReference type="AlphaFoldDB" id="W4VJP9"/>
<keyword evidence="2" id="KW-0378">Hydrolase</keyword>
<comment type="similarity">
    <text evidence="1">Belongs to the glycosyl hydrolase 3 family.</text>
</comment>
<dbReference type="SUPFAM" id="SSF52279">
    <property type="entry name" value="Beta-D-glucan exohydrolase, C-terminal domain"/>
    <property type="match status" value="1"/>
</dbReference>
<protein>
    <submittedName>
        <fullName evidence="4">Beta-glucosidase</fullName>
    </submittedName>
</protein>
<dbReference type="eggNOG" id="COG1472">
    <property type="taxonomic scope" value="Bacteria"/>
</dbReference>
<dbReference type="InterPro" id="IPR013783">
    <property type="entry name" value="Ig-like_fold"/>
</dbReference>
<evidence type="ECO:0000313" key="4">
    <source>
        <dbReference type="EMBL" id="GAE93417.1"/>
    </source>
</evidence>
<dbReference type="InterPro" id="IPR036881">
    <property type="entry name" value="Glyco_hydro_3_C_sf"/>
</dbReference>
<evidence type="ECO:0000256" key="2">
    <source>
        <dbReference type="ARBA" id="ARBA00022801"/>
    </source>
</evidence>
<gene>
    <name evidence="4" type="ORF">JCM21714_2497</name>
</gene>
<dbReference type="PANTHER" id="PTHR42715:SF10">
    <property type="entry name" value="BETA-GLUCOSIDASE"/>
    <property type="match status" value="1"/>
</dbReference>
<dbReference type="Pfam" id="PF14310">
    <property type="entry name" value="Fn3-like"/>
    <property type="match status" value="1"/>
</dbReference>
<evidence type="ECO:0000256" key="1">
    <source>
        <dbReference type="ARBA" id="ARBA00005336"/>
    </source>
</evidence>
<dbReference type="SMART" id="SM01217">
    <property type="entry name" value="Fn3_like"/>
    <property type="match status" value="1"/>
</dbReference>
<dbReference type="GO" id="GO:0005975">
    <property type="term" value="P:carbohydrate metabolic process"/>
    <property type="evidence" value="ECO:0007669"/>
    <property type="project" value="InterPro"/>
</dbReference>
<dbReference type="Gene3D" id="3.20.20.300">
    <property type="entry name" value="Glycoside hydrolase, family 3, N-terminal domain"/>
    <property type="match status" value="1"/>
</dbReference>
<dbReference type="EMBL" id="BAVS01000012">
    <property type="protein sequence ID" value="GAE93417.1"/>
    <property type="molecule type" value="Genomic_DNA"/>
</dbReference>
<dbReference type="Proteomes" id="UP000019102">
    <property type="component" value="Unassembled WGS sequence"/>
</dbReference>
<reference evidence="4 5" key="1">
    <citation type="journal article" date="2014" name="Genome Announc.">
        <title>Draft Genome Sequence of the Boron-Tolerant and Moderately Halotolerant Bacterium Gracilibacillus boraciitolerans JCM 21714T.</title>
        <authorList>
            <person name="Ahmed I."/>
            <person name="Oshima K."/>
            <person name="Suda W."/>
            <person name="Kitamura K."/>
            <person name="Iida T."/>
            <person name="Ohmori Y."/>
            <person name="Fujiwara T."/>
            <person name="Hattori M."/>
            <person name="Ohkuma M."/>
        </authorList>
    </citation>
    <scope>NUCLEOTIDE SEQUENCE [LARGE SCALE GENOMIC DNA]</scope>
    <source>
        <strain evidence="4 5">JCM 21714</strain>
    </source>
</reference>
<comment type="caution">
    <text evidence="4">The sequence shown here is derived from an EMBL/GenBank/DDBJ whole genome shotgun (WGS) entry which is preliminary data.</text>
</comment>
<dbReference type="FunFam" id="2.60.40.10:FF:000495">
    <property type="entry name" value="Periplasmic beta-glucosidase"/>
    <property type="match status" value="1"/>
</dbReference>
<sequence>MFVGYRYYDSKEVKPLFPFGYGLSYTNFKYSNLTISKKEITDEDILEVSVKVRNTGDMAGKEVVQLYVKDVESSVNRPEKELKGFEKVYLEAGEEKTVHFTLDKRSFAYYNVDLADWHVETGGDFDILIGSSSQEILLKERVKVTSTVTLPFIVNRNTLVGDLLSNPTLAPVARELLAKNNPFADMNSSEGQDDASEMMVAMMQNMPLRAMVNFSMGAFTNEMLEQLINELNQI</sequence>
<evidence type="ECO:0000259" key="3">
    <source>
        <dbReference type="SMART" id="SM01217"/>
    </source>
</evidence>
<dbReference type="InterPro" id="IPR026891">
    <property type="entry name" value="Fn3-like"/>
</dbReference>
<accession>W4VJP9</accession>
<keyword evidence="5" id="KW-1185">Reference proteome</keyword>
<dbReference type="InterPro" id="IPR036962">
    <property type="entry name" value="Glyco_hydro_3_N_sf"/>
</dbReference>
<dbReference type="STRING" id="1298598.JCM21714_2497"/>
<dbReference type="InterPro" id="IPR050288">
    <property type="entry name" value="Cellulose_deg_GH3"/>
</dbReference>
<dbReference type="PANTHER" id="PTHR42715">
    <property type="entry name" value="BETA-GLUCOSIDASE"/>
    <property type="match status" value="1"/>
</dbReference>
<organism evidence="4 5">
    <name type="scientific">Gracilibacillus boraciitolerans JCM 21714</name>
    <dbReference type="NCBI Taxonomy" id="1298598"/>
    <lineage>
        <taxon>Bacteria</taxon>
        <taxon>Bacillati</taxon>
        <taxon>Bacillota</taxon>
        <taxon>Bacilli</taxon>
        <taxon>Bacillales</taxon>
        <taxon>Bacillaceae</taxon>
        <taxon>Gracilibacillus</taxon>
    </lineage>
</organism>
<evidence type="ECO:0000313" key="5">
    <source>
        <dbReference type="Proteomes" id="UP000019102"/>
    </source>
</evidence>
<name>W4VJP9_9BACI</name>
<proteinExistence type="inferred from homology"/>
<dbReference type="GO" id="GO:0008422">
    <property type="term" value="F:beta-glucosidase activity"/>
    <property type="evidence" value="ECO:0007669"/>
    <property type="project" value="UniProtKB-ARBA"/>
</dbReference>
<dbReference type="Gene3D" id="2.60.40.10">
    <property type="entry name" value="Immunoglobulins"/>
    <property type="match status" value="1"/>
</dbReference>